<comment type="similarity">
    <text evidence="1 5">Belongs to the glycosyl hydrolase 68 family.</text>
</comment>
<dbReference type="Pfam" id="PF02435">
    <property type="entry name" value="Glyco_hydro_68"/>
    <property type="match status" value="1"/>
</dbReference>
<proteinExistence type="inferred from homology"/>
<feature type="compositionally biased region" description="Polar residues" evidence="6">
    <location>
        <begin position="600"/>
        <end position="611"/>
    </location>
</feature>
<evidence type="ECO:0000256" key="2">
    <source>
        <dbReference type="PIRSR" id="PIRSR603469-2"/>
    </source>
</evidence>
<evidence type="ECO:0000256" key="5">
    <source>
        <dbReference type="RuleBase" id="RU361220"/>
    </source>
</evidence>
<keyword evidence="7" id="KW-0732">Signal</keyword>
<name>A0A1Q8VWY4_9ACTO</name>
<dbReference type="SUPFAM" id="SSF75005">
    <property type="entry name" value="Arabinanase/levansucrase/invertase"/>
    <property type="match status" value="1"/>
</dbReference>
<accession>A0A1Q8VWY4</accession>
<dbReference type="EMBL" id="MSKM01000028">
    <property type="protein sequence ID" value="OLO52706.1"/>
    <property type="molecule type" value="Genomic_DNA"/>
</dbReference>
<evidence type="ECO:0000313" key="9">
    <source>
        <dbReference type="Proteomes" id="UP000185772"/>
    </source>
</evidence>
<sequence length="638" mass="68493">MTVTHTSFRARRRRLAAALTLGLLVAGSGTTALADEAPSPSASPTATATATAEASPEAGAAQKNDQAPAGQAQASQSPTEQGQAGQSDQQAAGGAAAQDAKGFKADNPGWANATKHTGAAHGVEENYTAKWTRADAMQIQRVSNPNAPSGTNSMPEQLTMPEISNGFPATSDDVWVWDTWTLTDEAAHQISYNGWEIAFSLVADRHAGYTFDDRHTHARLGFFYRKAGTQTSSADGASSSNGGWIYGGHVFPDGASGSIFEDQSFTAQTEWSGSARLMEGNKIRMFYTSVAFYNTTTGGSGDGGYGQDGNGGSSKPYDPRIVQSEGRIYADENGVWLTGFRTQHQLLVPDGKYYQTREQNPGVNFRDPFTFRDQNNPSDPTEYMVFEGNSAFVREQQYVDAAAKAGQNTAVATCTAEDLGYEQGDPKAETVEAVNQRGGRYQLANVGLARAKNKAMTQWEYLPPLLSGNCVNDQTERPQIYFQDGKYYLFTISHRETYADGLQGPEGVYGFVGDGLRSDYKPLNQNTGIALGNPINLNFNPGKPYSPDFNQSPYTFQSYSHYVMPGGLVESFIDSIGGNKDGNPVRGGSLAPTVKLNISGDTTSVDRTYGTNGLGGFADIPSDRARSNGGDTRPQRLK</sequence>
<feature type="binding site" evidence="2">
    <location>
        <begin position="372"/>
        <end position="373"/>
    </location>
    <ligand>
        <name>substrate</name>
    </ligand>
</feature>
<dbReference type="GO" id="GO:0046872">
    <property type="term" value="F:metal ion binding"/>
    <property type="evidence" value="ECO:0007669"/>
    <property type="project" value="UniProtKB-KW"/>
</dbReference>
<dbReference type="InterPro" id="IPR023296">
    <property type="entry name" value="Glyco_hydro_beta-prop_sf"/>
</dbReference>
<dbReference type="CDD" id="cd08997">
    <property type="entry name" value="GH68"/>
    <property type="match status" value="1"/>
</dbReference>
<evidence type="ECO:0000313" key="8">
    <source>
        <dbReference type="EMBL" id="OLO52706.1"/>
    </source>
</evidence>
<dbReference type="Proteomes" id="UP000185772">
    <property type="component" value="Unassembled WGS sequence"/>
</dbReference>
<feature type="binding site" evidence="3">
    <location>
        <position position="435"/>
    </location>
    <ligand>
        <name>Ca(2+)</name>
        <dbReference type="ChEBI" id="CHEBI:29108"/>
        <label>1</label>
    </ligand>
</feature>
<keyword evidence="3" id="KW-0106">Calcium</keyword>
<dbReference type="GO" id="GO:0016787">
    <property type="term" value="F:hydrolase activity"/>
    <property type="evidence" value="ECO:0007669"/>
    <property type="project" value="UniProtKB-KW"/>
</dbReference>
<dbReference type="GO" id="GO:0050053">
    <property type="term" value="F:levansucrase activity"/>
    <property type="evidence" value="ECO:0007669"/>
    <property type="project" value="InterPro"/>
</dbReference>
<keyword evidence="3" id="KW-0479">Metal-binding</keyword>
<comment type="cofactor">
    <cofactor evidence="3">
        <name>Ca(2+)</name>
        <dbReference type="ChEBI" id="CHEBI:29108"/>
    </cofactor>
</comment>
<keyword evidence="8" id="KW-0378">Hydrolase</keyword>
<evidence type="ECO:0000256" key="4">
    <source>
        <dbReference type="PIRSR" id="PIRSR603469-4"/>
    </source>
</evidence>
<feature type="signal peptide" evidence="7">
    <location>
        <begin position="1"/>
        <end position="34"/>
    </location>
</feature>
<feature type="binding site" evidence="2">
    <location>
        <begin position="474"/>
        <end position="476"/>
    </location>
    <ligand>
        <name>substrate</name>
    </ligand>
</feature>
<comment type="caution">
    <text evidence="8">The sequence shown here is derived from an EMBL/GenBank/DDBJ whole genome shotgun (WGS) entry which is preliminary data.</text>
</comment>
<feature type="binding site" evidence="2">
    <location>
        <position position="272"/>
    </location>
    <ligand>
        <name>substrate</name>
    </ligand>
</feature>
<feature type="compositionally biased region" description="Gly residues" evidence="6">
    <location>
        <begin position="298"/>
        <end position="312"/>
    </location>
</feature>
<protein>
    <submittedName>
        <fullName evidence="8">Glycoside hydrolase 68 family protein</fullName>
    </submittedName>
</protein>
<feature type="region of interest" description="Disordered" evidence="6">
    <location>
        <begin position="600"/>
        <end position="638"/>
    </location>
</feature>
<dbReference type="InterPro" id="IPR003469">
    <property type="entry name" value="Glyco_hydro_68"/>
</dbReference>
<feature type="chain" id="PRO_5010341416" evidence="7">
    <location>
        <begin position="35"/>
        <end position="638"/>
    </location>
</feature>
<feature type="region of interest" description="Disordered" evidence="6">
    <location>
        <begin position="298"/>
        <end position="317"/>
    </location>
</feature>
<feature type="compositionally biased region" description="Low complexity" evidence="6">
    <location>
        <begin position="33"/>
        <end position="100"/>
    </location>
</feature>
<feature type="site" description="Transition state stabilizer" evidence="4">
    <location>
        <position position="367"/>
    </location>
</feature>
<evidence type="ECO:0000256" key="1">
    <source>
        <dbReference type="ARBA" id="ARBA00006775"/>
    </source>
</evidence>
<feature type="binding site" evidence="3">
    <location>
        <position position="367"/>
    </location>
    <ligand>
        <name>Ca(2+)</name>
        <dbReference type="ChEBI" id="CHEBI:29108"/>
        <label>1</label>
    </ligand>
</feature>
<organism evidence="8 9">
    <name type="scientific">Actinomyces oris</name>
    <dbReference type="NCBI Taxonomy" id="544580"/>
    <lineage>
        <taxon>Bacteria</taxon>
        <taxon>Bacillati</taxon>
        <taxon>Actinomycetota</taxon>
        <taxon>Actinomycetes</taxon>
        <taxon>Actinomycetales</taxon>
        <taxon>Actinomycetaceae</taxon>
        <taxon>Actinomyces</taxon>
    </lineage>
</organism>
<reference evidence="8 9" key="1">
    <citation type="submission" date="2016-12" db="EMBL/GenBank/DDBJ databases">
        <title>Genomic comparison of strains in the 'Actinomyces naeslundii' group.</title>
        <authorList>
            <person name="Mughal S.R."/>
            <person name="Do T."/>
            <person name="Gilbert S.C."/>
            <person name="Witherden E.A."/>
            <person name="Didelot X."/>
            <person name="Beighton D."/>
        </authorList>
    </citation>
    <scope>NUCLEOTIDE SEQUENCE [LARGE SCALE GENOMIC DNA]</scope>
    <source>
        <strain evidence="8 9">MMRCO6-1</strain>
    </source>
</reference>
<feature type="region of interest" description="Disordered" evidence="6">
    <location>
        <begin position="33"/>
        <end position="118"/>
    </location>
</feature>
<evidence type="ECO:0000256" key="6">
    <source>
        <dbReference type="SAM" id="MobiDB-lite"/>
    </source>
</evidence>
<feature type="binding site" evidence="3">
    <location>
        <position position="473"/>
    </location>
    <ligand>
        <name>Ca(2+)</name>
        <dbReference type="ChEBI" id="CHEBI:29108"/>
        <label>1</label>
    </ligand>
</feature>
<dbReference type="GO" id="GO:0009758">
    <property type="term" value="P:carbohydrate utilization"/>
    <property type="evidence" value="ECO:0007669"/>
    <property type="project" value="InterPro"/>
</dbReference>
<dbReference type="RefSeq" id="WP_070660157.1">
    <property type="nucleotide sequence ID" value="NZ_MSKM01000028.1"/>
</dbReference>
<evidence type="ECO:0000256" key="7">
    <source>
        <dbReference type="SAM" id="SignalP"/>
    </source>
</evidence>
<gene>
    <name evidence="8" type="ORF">BKH27_09015</name>
</gene>
<evidence type="ECO:0000256" key="3">
    <source>
        <dbReference type="PIRSR" id="PIRSR603469-3"/>
    </source>
</evidence>
<dbReference type="AlphaFoldDB" id="A0A1Q8VWY4"/>
<dbReference type="Gene3D" id="2.115.10.20">
    <property type="entry name" value="Glycosyl hydrolase domain, family 43"/>
    <property type="match status" value="1"/>
</dbReference>